<dbReference type="InterPro" id="IPR032675">
    <property type="entry name" value="LRR_dom_sf"/>
</dbReference>
<sequence length="597" mass="69080">MGYAAACERVFAMPELLGLVCTHLTRRQLLRLLTVSRNFHDTFLPVFYDQVNLQHYSTLRFSARWLISSAPLIRKITLSDEFLNVYSKAVVAYNERTTSDGDKDYHSMQVIPLPPMERLSGLTYAPSMTTRLLLTHKEERYRIIGMNFMRLCWAIELSPLLTQLSVGELFLSSRHEPGVFARVIGGLVHLRELKLKVQCDEELWEKVVVGIARHCPPMMQGIQLGCNLQQCSYSNALVLAQLDKIDKDEALLPMPQEPLLQLTKLDLESSPHYIPRSICRLLERCPELITLHPPPANNALNQTIIATCVAQHCPKLRRIYRQQPRWIHRRQGNLEECGSTTFGTIVNVVPRNTLQQLLIGENTRNDAHLCSMIPAHYESLISIKFPKCRALDRPTILGILRNCEALEVFEVQSWDDDLWEVSISLEEAGEDPWASNRIRVLELAIDVGEDIKFVGRWPPEEPSARYSERVMMQLERFFRQIGAQHRLTNLCLKITDNSKNFGKKCGHYSLFSFWSMLRLGKRTSDPSPFKVKQMGHLQLLSNLSELRTLTGSFDFRSLYRDNAITSIELDWYRKHWPRYQNNDLRNLEVLAKFNWRY</sequence>
<reference evidence="1" key="1">
    <citation type="journal article" date="2020" name="Fungal Divers.">
        <title>Resolving the Mortierellaceae phylogeny through synthesis of multi-gene phylogenetics and phylogenomics.</title>
        <authorList>
            <person name="Vandepol N."/>
            <person name="Liber J."/>
            <person name="Desiro A."/>
            <person name="Na H."/>
            <person name="Kennedy M."/>
            <person name="Barry K."/>
            <person name="Grigoriev I.V."/>
            <person name="Miller A.N."/>
            <person name="O'Donnell K."/>
            <person name="Stajich J.E."/>
            <person name="Bonito G."/>
        </authorList>
    </citation>
    <scope>NUCLEOTIDE SEQUENCE</scope>
    <source>
        <strain evidence="1">NVP60</strain>
    </source>
</reference>
<dbReference type="Gene3D" id="3.80.10.10">
    <property type="entry name" value="Ribonuclease Inhibitor"/>
    <property type="match status" value="1"/>
</dbReference>
<organism evidence="1 2">
    <name type="scientific">Linnemannia gamsii</name>
    <dbReference type="NCBI Taxonomy" id="64522"/>
    <lineage>
        <taxon>Eukaryota</taxon>
        <taxon>Fungi</taxon>
        <taxon>Fungi incertae sedis</taxon>
        <taxon>Mucoromycota</taxon>
        <taxon>Mortierellomycotina</taxon>
        <taxon>Mortierellomycetes</taxon>
        <taxon>Mortierellales</taxon>
        <taxon>Mortierellaceae</taxon>
        <taxon>Linnemannia</taxon>
    </lineage>
</organism>
<dbReference type="AlphaFoldDB" id="A0A9P6RD46"/>
<dbReference type="Proteomes" id="UP000823405">
    <property type="component" value="Unassembled WGS sequence"/>
</dbReference>
<accession>A0A9P6RD46</accession>
<protein>
    <submittedName>
        <fullName evidence="1">Uncharacterized protein</fullName>
    </submittedName>
</protein>
<dbReference type="OrthoDB" id="2366725at2759"/>
<keyword evidence="2" id="KW-1185">Reference proteome</keyword>
<gene>
    <name evidence="1" type="ORF">BGZ97_006955</name>
</gene>
<name>A0A9P6RD46_9FUNG</name>
<evidence type="ECO:0000313" key="1">
    <source>
        <dbReference type="EMBL" id="KAG0316384.1"/>
    </source>
</evidence>
<proteinExistence type="predicted"/>
<dbReference type="EMBL" id="JAAAIN010000308">
    <property type="protein sequence ID" value="KAG0316384.1"/>
    <property type="molecule type" value="Genomic_DNA"/>
</dbReference>
<evidence type="ECO:0000313" key="2">
    <source>
        <dbReference type="Proteomes" id="UP000823405"/>
    </source>
</evidence>
<comment type="caution">
    <text evidence="1">The sequence shown here is derived from an EMBL/GenBank/DDBJ whole genome shotgun (WGS) entry which is preliminary data.</text>
</comment>